<reference evidence="1 2" key="1">
    <citation type="journal article" date="2019" name="Commun. Biol.">
        <title>The bagworm genome reveals a unique fibroin gene that provides high tensile strength.</title>
        <authorList>
            <person name="Kono N."/>
            <person name="Nakamura H."/>
            <person name="Ohtoshi R."/>
            <person name="Tomita M."/>
            <person name="Numata K."/>
            <person name="Arakawa K."/>
        </authorList>
    </citation>
    <scope>NUCLEOTIDE SEQUENCE [LARGE SCALE GENOMIC DNA]</scope>
</reference>
<organism evidence="1 2">
    <name type="scientific">Eumeta variegata</name>
    <name type="common">Bagworm moth</name>
    <name type="synonym">Eumeta japonica</name>
    <dbReference type="NCBI Taxonomy" id="151549"/>
    <lineage>
        <taxon>Eukaryota</taxon>
        <taxon>Metazoa</taxon>
        <taxon>Ecdysozoa</taxon>
        <taxon>Arthropoda</taxon>
        <taxon>Hexapoda</taxon>
        <taxon>Insecta</taxon>
        <taxon>Pterygota</taxon>
        <taxon>Neoptera</taxon>
        <taxon>Endopterygota</taxon>
        <taxon>Lepidoptera</taxon>
        <taxon>Glossata</taxon>
        <taxon>Ditrysia</taxon>
        <taxon>Tineoidea</taxon>
        <taxon>Psychidae</taxon>
        <taxon>Oiketicinae</taxon>
        <taxon>Eumeta</taxon>
    </lineage>
</organism>
<gene>
    <name evidence="1" type="ORF">EVAR_38283_1</name>
</gene>
<dbReference type="EMBL" id="BGZK01000497">
    <property type="protein sequence ID" value="GBP47171.1"/>
    <property type="molecule type" value="Genomic_DNA"/>
</dbReference>
<evidence type="ECO:0000313" key="1">
    <source>
        <dbReference type="EMBL" id="GBP47171.1"/>
    </source>
</evidence>
<keyword evidence="2" id="KW-1185">Reference proteome</keyword>
<name>A0A4C1W7X1_EUMVA</name>
<evidence type="ECO:0000313" key="2">
    <source>
        <dbReference type="Proteomes" id="UP000299102"/>
    </source>
</evidence>
<dbReference type="Proteomes" id="UP000299102">
    <property type="component" value="Unassembled WGS sequence"/>
</dbReference>
<proteinExistence type="predicted"/>
<dbReference type="AlphaFoldDB" id="A0A4C1W7X1"/>
<accession>A0A4C1W7X1</accession>
<comment type="caution">
    <text evidence="1">The sequence shown here is derived from an EMBL/GenBank/DDBJ whole genome shotgun (WGS) entry which is preliminary data.</text>
</comment>
<sequence>MFTYLHQSAALYSFLCEKKRRSRGVVPVFGQTLNGLHPQVPGNRDISASPCDHPQHLVLLGLKSLTLLLRASTTLSGVG</sequence>
<protein>
    <submittedName>
        <fullName evidence="1">Uncharacterized protein</fullName>
    </submittedName>
</protein>